<sequence>MRADAAVRRGNGTRCAAADRRRNPHDAGPGKNFSDSTSLFFVHRTSASRYREIAAPQANGHAVPRRTRGTLRRSAGRHRTAIRADADPPFRSEETTLDYALLTRDPSLADRIADSLERGVHINGHSADRFSDELTLLRALRRRPYDLIVVDARCADPAHNPVLSWRACHADRSAPVVVVGSFASPAELFHWYDLGAADVLTLPFDPNELYVRAQLARLGPTRTAAAPAQLTVGPYALDRDTGTVTLHSSAIALTSREFATAWLFFSDPGTCFNRSQVAKSVWGNDRDCADRTIEQHIYKLRKKLALGVANGATLRTVYGVGYKLEVTSCRDARVLEFIAPAAAA</sequence>
<evidence type="ECO:0000256" key="10">
    <source>
        <dbReference type="SAM" id="MobiDB-lite"/>
    </source>
</evidence>
<dbReference type="Proteomes" id="UP000253104">
    <property type="component" value="Chromosome mHSR5_C"/>
</dbReference>
<dbReference type="GO" id="GO:0005829">
    <property type="term" value="C:cytosol"/>
    <property type="evidence" value="ECO:0007669"/>
    <property type="project" value="TreeGrafter"/>
</dbReference>
<dbReference type="SUPFAM" id="SSF52172">
    <property type="entry name" value="CheY-like"/>
    <property type="match status" value="1"/>
</dbReference>
<dbReference type="PANTHER" id="PTHR48111">
    <property type="entry name" value="REGULATOR OF RPOS"/>
    <property type="match status" value="1"/>
</dbReference>
<feature type="domain" description="OmpR/PhoB-type" evidence="12">
    <location>
        <begin position="227"/>
        <end position="326"/>
    </location>
</feature>
<dbReference type="SUPFAM" id="SSF46894">
    <property type="entry name" value="C-terminal effector domain of the bipartite response regulators"/>
    <property type="match status" value="1"/>
</dbReference>
<dbReference type="InterPro" id="IPR011006">
    <property type="entry name" value="CheY-like_superfamily"/>
</dbReference>
<dbReference type="CDD" id="cd00383">
    <property type="entry name" value="trans_reg_C"/>
    <property type="match status" value="1"/>
</dbReference>
<proteinExistence type="predicted"/>
<evidence type="ECO:0000256" key="8">
    <source>
        <dbReference type="PROSITE-ProRule" id="PRU00169"/>
    </source>
</evidence>
<dbReference type="InterPro" id="IPR016032">
    <property type="entry name" value="Sig_transdc_resp-reg_C-effctor"/>
</dbReference>
<evidence type="ECO:0000256" key="1">
    <source>
        <dbReference type="ARBA" id="ARBA00004496"/>
    </source>
</evidence>
<evidence type="ECO:0000256" key="9">
    <source>
        <dbReference type="PROSITE-ProRule" id="PRU01091"/>
    </source>
</evidence>
<evidence type="ECO:0000256" key="4">
    <source>
        <dbReference type="ARBA" id="ARBA00023012"/>
    </source>
</evidence>
<keyword evidence="6 9" id="KW-0238">DNA-binding</keyword>
<dbReference type="PROSITE" id="PS50110">
    <property type="entry name" value="RESPONSE_REGULATORY"/>
    <property type="match status" value="1"/>
</dbReference>
<evidence type="ECO:0000313" key="14">
    <source>
        <dbReference type="Proteomes" id="UP000253104"/>
    </source>
</evidence>
<evidence type="ECO:0000313" key="13">
    <source>
        <dbReference type="EMBL" id="AXF25806.1"/>
    </source>
</evidence>
<evidence type="ECO:0000259" key="11">
    <source>
        <dbReference type="PROSITE" id="PS50110"/>
    </source>
</evidence>
<dbReference type="OrthoDB" id="6007214at2"/>
<dbReference type="InterPro" id="IPR001867">
    <property type="entry name" value="OmpR/PhoB-type_DNA-bd"/>
</dbReference>
<dbReference type="InterPro" id="IPR036388">
    <property type="entry name" value="WH-like_DNA-bd_sf"/>
</dbReference>
<evidence type="ECO:0000256" key="3">
    <source>
        <dbReference type="ARBA" id="ARBA00022553"/>
    </source>
</evidence>
<feature type="compositionally biased region" description="Basic residues" evidence="10">
    <location>
        <begin position="63"/>
        <end position="79"/>
    </location>
</feature>
<dbReference type="Gene3D" id="1.10.10.10">
    <property type="entry name" value="Winged helix-like DNA-binding domain superfamily/Winged helix DNA-binding domain"/>
    <property type="match status" value="1"/>
</dbReference>
<dbReference type="Pfam" id="PF00486">
    <property type="entry name" value="Trans_reg_C"/>
    <property type="match status" value="1"/>
</dbReference>
<dbReference type="EMBL" id="CP024904">
    <property type="protein sequence ID" value="AXF25806.1"/>
    <property type="molecule type" value="Genomic_DNA"/>
</dbReference>
<dbReference type="AlphaFoldDB" id="A0A2Z5N9L8"/>
<evidence type="ECO:0000256" key="6">
    <source>
        <dbReference type="ARBA" id="ARBA00023125"/>
    </source>
</evidence>
<keyword evidence="3 8" id="KW-0597">Phosphoprotein</keyword>
<organism evidence="13 14">
    <name type="scientific">Burkholderia pyrrocinia</name>
    <name type="common">Pseudomonas pyrrocinia</name>
    <dbReference type="NCBI Taxonomy" id="60550"/>
    <lineage>
        <taxon>Bacteria</taxon>
        <taxon>Pseudomonadati</taxon>
        <taxon>Pseudomonadota</taxon>
        <taxon>Betaproteobacteria</taxon>
        <taxon>Burkholderiales</taxon>
        <taxon>Burkholderiaceae</taxon>
        <taxon>Burkholderia</taxon>
        <taxon>Burkholderia cepacia complex</taxon>
    </lineage>
</organism>
<dbReference type="Gene3D" id="3.40.50.2300">
    <property type="match status" value="1"/>
</dbReference>
<keyword evidence="2" id="KW-0963">Cytoplasm</keyword>
<feature type="domain" description="Response regulatory" evidence="11">
    <location>
        <begin position="98"/>
        <end position="217"/>
    </location>
</feature>
<feature type="modified residue" description="4-aspartylphosphate" evidence="8">
    <location>
        <position position="151"/>
    </location>
</feature>
<reference evidence="13 14" key="1">
    <citation type="journal article" date="2018" name="ISME J.">
        <title>Involvement of Burkholderiaceae and sulfurous volatiles in disease-suppressive soils.</title>
        <authorList>
            <person name="Carrion V.J."/>
            <person name="Cordovez V."/>
            <person name="Tyc O."/>
            <person name="Etalo D.W."/>
            <person name="de Bruijn I."/>
            <person name="de Jager V.C."/>
            <person name="Medema M.H."/>
            <person name="Eberl L."/>
            <person name="Raaijmakers J.M."/>
        </authorList>
    </citation>
    <scope>NUCLEOTIDE SEQUENCE [LARGE SCALE GENOMIC DNA]</scope>
    <source>
        <strain evidence="14">mHSR5</strain>
    </source>
</reference>
<dbReference type="GO" id="GO:0000976">
    <property type="term" value="F:transcription cis-regulatory region binding"/>
    <property type="evidence" value="ECO:0007669"/>
    <property type="project" value="TreeGrafter"/>
</dbReference>
<dbReference type="GO" id="GO:0000156">
    <property type="term" value="F:phosphorelay response regulator activity"/>
    <property type="evidence" value="ECO:0007669"/>
    <property type="project" value="TreeGrafter"/>
</dbReference>
<dbReference type="GO" id="GO:0006355">
    <property type="term" value="P:regulation of DNA-templated transcription"/>
    <property type="evidence" value="ECO:0007669"/>
    <property type="project" value="InterPro"/>
</dbReference>
<feature type="DNA-binding region" description="OmpR/PhoB-type" evidence="9">
    <location>
        <begin position="227"/>
        <end position="326"/>
    </location>
</feature>
<dbReference type="InterPro" id="IPR039420">
    <property type="entry name" value="WalR-like"/>
</dbReference>
<evidence type="ECO:0000259" key="12">
    <source>
        <dbReference type="PROSITE" id="PS51755"/>
    </source>
</evidence>
<name>A0A2Z5N9L8_BURPY</name>
<protein>
    <recommendedName>
        <fullName evidence="15">Response regulator transcription factor</fullName>
    </recommendedName>
</protein>
<feature type="region of interest" description="Disordered" evidence="10">
    <location>
        <begin position="57"/>
        <end position="79"/>
    </location>
</feature>
<keyword evidence="4" id="KW-0902">Two-component regulatory system</keyword>
<gene>
    <name evidence="13" type="ORF">CUJ89_35935</name>
</gene>
<dbReference type="PANTHER" id="PTHR48111:SF35">
    <property type="entry name" value="TRANSCRIPTIONAL REGULATORY PROTEIN QSEB"/>
    <property type="match status" value="1"/>
</dbReference>
<dbReference type="SMART" id="SM00862">
    <property type="entry name" value="Trans_reg_C"/>
    <property type="match status" value="1"/>
</dbReference>
<dbReference type="GO" id="GO:0032993">
    <property type="term" value="C:protein-DNA complex"/>
    <property type="evidence" value="ECO:0007669"/>
    <property type="project" value="TreeGrafter"/>
</dbReference>
<dbReference type="InterPro" id="IPR001789">
    <property type="entry name" value="Sig_transdc_resp-reg_receiver"/>
</dbReference>
<feature type="region of interest" description="Disordered" evidence="10">
    <location>
        <begin position="1"/>
        <end position="35"/>
    </location>
</feature>
<dbReference type="PROSITE" id="PS51755">
    <property type="entry name" value="OMPR_PHOB"/>
    <property type="match status" value="1"/>
</dbReference>
<evidence type="ECO:0000256" key="5">
    <source>
        <dbReference type="ARBA" id="ARBA00023015"/>
    </source>
</evidence>
<evidence type="ECO:0008006" key="15">
    <source>
        <dbReference type="Google" id="ProtNLM"/>
    </source>
</evidence>
<accession>A0A2Z5N9L8</accession>
<evidence type="ECO:0000256" key="7">
    <source>
        <dbReference type="ARBA" id="ARBA00023163"/>
    </source>
</evidence>
<evidence type="ECO:0000256" key="2">
    <source>
        <dbReference type="ARBA" id="ARBA00022490"/>
    </source>
</evidence>
<comment type="subcellular location">
    <subcellularLocation>
        <location evidence="1">Cytoplasm</location>
    </subcellularLocation>
</comment>
<keyword evidence="7" id="KW-0804">Transcription</keyword>
<keyword evidence="5" id="KW-0805">Transcription regulation</keyword>